<evidence type="ECO:0000256" key="1">
    <source>
        <dbReference type="ARBA" id="ARBA00022737"/>
    </source>
</evidence>
<evidence type="ECO:0008006" key="4">
    <source>
        <dbReference type="Google" id="ProtNLM"/>
    </source>
</evidence>
<name>A0A8J5HNT2_ZINOF</name>
<organism evidence="2 3">
    <name type="scientific">Zingiber officinale</name>
    <name type="common">Ginger</name>
    <name type="synonym">Amomum zingiber</name>
    <dbReference type="NCBI Taxonomy" id="94328"/>
    <lineage>
        <taxon>Eukaryota</taxon>
        <taxon>Viridiplantae</taxon>
        <taxon>Streptophyta</taxon>
        <taxon>Embryophyta</taxon>
        <taxon>Tracheophyta</taxon>
        <taxon>Spermatophyta</taxon>
        <taxon>Magnoliopsida</taxon>
        <taxon>Liliopsida</taxon>
        <taxon>Zingiberales</taxon>
        <taxon>Zingiberaceae</taxon>
        <taxon>Zingiber</taxon>
    </lineage>
</organism>
<sequence>MLTLLAILCTIYLYFAITFGMAIDSCTGLSGAKKAVCQAKALEVKNYECHFNKLLRLNCSFAYPLFKREGLFAYPLFDEMITKFYNLTIPKPAFIWISLNYRTFSYATAAHGQTYFEDNKNYLDSAEFISVAQALKGGLHPQRLVHVLDSMLDVTSSLKAFKWASTQRRFQHIAETYAYVVNGFCKFGKLNEAMTFLDREDVVQVEPYNALLKGLCNAGRYQEAAIYHYKMIKPLQNGVLSPEPFFPIPFLLQPSPHGHTPTPPQAKFLPSCLRVIFDQGEDLFPPLRISTSVEKRGDPSPSSDPSLLQSLVRCDSDHPSSSRTGATFWLDAKLLTLFPQTSLFRSTTVFLPYSMIDCGKIHFGTAASGFFTELLQIRFGNTVVDRNNDVWGNKVRSFASNQKVAPVLEEEGWSESQRTSDCSNEGSELGLGSPLFATDVLMQSGGNRSSPWSKMTLRQEGRNLACGGVGVCPCGDG</sequence>
<keyword evidence="1" id="KW-0677">Repeat</keyword>
<dbReference type="Pfam" id="PF01535">
    <property type="entry name" value="PPR"/>
    <property type="match status" value="2"/>
</dbReference>
<keyword evidence="3" id="KW-1185">Reference proteome</keyword>
<gene>
    <name evidence="2" type="ORF">ZIOFF_005712</name>
</gene>
<comment type="caution">
    <text evidence="2">The sequence shown here is derived from an EMBL/GenBank/DDBJ whole genome shotgun (WGS) entry which is preliminary data.</text>
</comment>
<dbReference type="PANTHER" id="PTHR34774">
    <property type="entry name" value="EPHRIN-A3 PROTEIN"/>
    <property type="match status" value="1"/>
</dbReference>
<dbReference type="PANTHER" id="PTHR34774:SF1">
    <property type="entry name" value="EPHRIN-A3 PROTEIN"/>
    <property type="match status" value="1"/>
</dbReference>
<proteinExistence type="predicted"/>
<dbReference type="InterPro" id="IPR011990">
    <property type="entry name" value="TPR-like_helical_dom_sf"/>
</dbReference>
<reference evidence="2 3" key="1">
    <citation type="submission" date="2020-08" db="EMBL/GenBank/DDBJ databases">
        <title>Plant Genome Project.</title>
        <authorList>
            <person name="Zhang R.-G."/>
        </authorList>
    </citation>
    <scope>NUCLEOTIDE SEQUENCE [LARGE SCALE GENOMIC DNA]</scope>
    <source>
        <tissue evidence="2">Rhizome</tissue>
    </source>
</reference>
<dbReference type="Gene3D" id="1.25.40.10">
    <property type="entry name" value="Tetratricopeptide repeat domain"/>
    <property type="match status" value="1"/>
</dbReference>
<accession>A0A8J5HNT2</accession>
<protein>
    <recommendedName>
        <fullName evidence="4">Pentatricopeptide repeat-containing protein</fullName>
    </recommendedName>
</protein>
<evidence type="ECO:0000313" key="2">
    <source>
        <dbReference type="EMBL" id="KAG6531877.1"/>
    </source>
</evidence>
<dbReference type="EMBL" id="JACMSC010000002">
    <property type="protein sequence ID" value="KAG6531877.1"/>
    <property type="molecule type" value="Genomic_DNA"/>
</dbReference>
<dbReference type="Proteomes" id="UP000734854">
    <property type="component" value="Unassembled WGS sequence"/>
</dbReference>
<dbReference type="AlphaFoldDB" id="A0A8J5HNT2"/>
<evidence type="ECO:0000313" key="3">
    <source>
        <dbReference type="Proteomes" id="UP000734854"/>
    </source>
</evidence>
<dbReference type="InterPro" id="IPR002885">
    <property type="entry name" value="PPR_rpt"/>
</dbReference>